<comment type="similarity">
    <text evidence="2">Belongs to the ATP-dependent AMP-binding enzyme family.</text>
</comment>
<evidence type="ECO:0000256" key="2">
    <source>
        <dbReference type="ARBA" id="ARBA00006432"/>
    </source>
</evidence>
<dbReference type="EnsemblMetazoa" id="PPA13818.1">
    <property type="protein sequence ID" value="PPA13818.1"/>
    <property type="gene ID" value="WBGene00103372"/>
</dbReference>
<accession>A0A2A6C493</accession>
<evidence type="ECO:0000256" key="4">
    <source>
        <dbReference type="ARBA" id="ARBA00023140"/>
    </source>
</evidence>
<dbReference type="InterPro" id="IPR045851">
    <property type="entry name" value="AMP-bd_C_sf"/>
</dbReference>
<dbReference type="Gene3D" id="2.30.38.10">
    <property type="entry name" value="Luciferase, Domain 3"/>
    <property type="match status" value="1"/>
</dbReference>
<protein>
    <submittedName>
        <fullName evidence="5">AMP-binding protein</fullName>
    </submittedName>
</protein>
<dbReference type="Proteomes" id="UP000005239">
    <property type="component" value="Unassembled WGS sequence"/>
</dbReference>
<dbReference type="InterPro" id="IPR020845">
    <property type="entry name" value="AMP-binding_CS"/>
</dbReference>
<dbReference type="AlphaFoldDB" id="A0A2A6C493"/>
<dbReference type="GO" id="GO:0016405">
    <property type="term" value="F:CoA-ligase activity"/>
    <property type="evidence" value="ECO:0000318"/>
    <property type="project" value="GO_Central"/>
</dbReference>
<comment type="subcellular location">
    <subcellularLocation>
        <location evidence="1">Peroxisome</location>
    </subcellularLocation>
</comment>
<reference evidence="5" key="2">
    <citation type="submission" date="2022-06" db="UniProtKB">
        <authorList>
            <consortium name="EnsemblMetazoa"/>
        </authorList>
    </citation>
    <scope>IDENTIFICATION</scope>
    <source>
        <strain evidence="5">PS312</strain>
    </source>
</reference>
<proteinExistence type="inferred from homology"/>
<evidence type="ECO:0000313" key="6">
    <source>
        <dbReference type="Proteomes" id="UP000005239"/>
    </source>
</evidence>
<gene>
    <name evidence="5" type="primary">WBGene00103372</name>
</gene>
<dbReference type="GO" id="GO:0005777">
    <property type="term" value="C:peroxisome"/>
    <property type="evidence" value="ECO:0007669"/>
    <property type="project" value="UniProtKB-SubCell"/>
</dbReference>
<dbReference type="Gene3D" id="3.30.300.30">
    <property type="match status" value="1"/>
</dbReference>
<dbReference type="PANTHER" id="PTHR24096">
    <property type="entry name" value="LONG-CHAIN-FATTY-ACID--COA LIGASE"/>
    <property type="match status" value="1"/>
</dbReference>
<evidence type="ECO:0000256" key="3">
    <source>
        <dbReference type="ARBA" id="ARBA00022598"/>
    </source>
</evidence>
<keyword evidence="3" id="KW-0436">Ligase</keyword>
<dbReference type="InterPro" id="IPR025110">
    <property type="entry name" value="AMP-bd_C"/>
</dbReference>
<keyword evidence="6" id="KW-1185">Reference proteome</keyword>
<organism evidence="5 6">
    <name type="scientific">Pristionchus pacificus</name>
    <name type="common">Parasitic nematode worm</name>
    <dbReference type="NCBI Taxonomy" id="54126"/>
    <lineage>
        <taxon>Eukaryota</taxon>
        <taxon>Metazoa</taxon>
        <taxon>Ecdysozoa</taxon>
        <taxon>Nematoda</taxon>
        <taxon>Chromadorea</taxon>
        <taxon>Rhabditida</taxon>
        <taxon>Rhabditina</taxon>
        <taxon>Diplogasteromorpha</taxon>
        <taxon>Diplogasteroidea</taxon>
        <taxon>Neodiplogasteridae</taxon>
        <taxon>Pristionchus</taxon>
    </lineage>
</organism>
<dbReference type="OrthoDB" id="10253869at2759"/>
<sequence>MKRIVTLERSLPFQTLIMDKRIEEILDYSLLIAQAYLLIRLKISKNSYFKTPFFYFFILTGYLSVIGFILCVRIPIPEDRAWLYKFGYLINVFGVMGSTIGKMYIATHRFAVLRSVHLLENMWSIRLTAGLTGILIFFSCARCISVFFCDYAFVIRDGKKYVVMFDDQCNVADKSQSSVMYSIFIIVSVTLTILSSRQYYKIQRKADVKLDAIDGISTKSILVQQQKKMFIIVSVCTISHLIKAVHQFCWVFAAVFHLSAFNTRLQATVGSNLVHEILIEHVQYVYPHYLATYSASITLVIFFPRIRRLLISRRDVMNRSPAGDDQYSITRTPLYFAAVDLFEMPSTPIAQNKDLLEKWRSTLNNEVLKSPCANIPIPEETLIARILNSLEHHSSKYPGKAAVIEAANEDRSLTYQQVHDRALSFAAFLASRGFRIGDRLTAALPNSIEWPVMHVGTWTAGGAVVGSSAAFKLYETVYQLRDSSSSFVVVSEQLLDTFIEAAKECSTVKTIICVRSSDRPLPDGVIDFEETIKIQPLKELPPVTLDTVCMIYYSSGTTGQPKGIIHTHRTFHCAVEMLRSHWLHEIYPVLGADEVDLYKESQIVNSACYHILGFAQLNWYLITGSPMILVKAFEGKLYLDLVEKYKPRYLIVAPPIFTYLAKDAKGKMASLSSVQMIVCSTAPLSKELSDEFLTSHQNVKYIVQGYGMTEMCFSHLPLLLDVGVNASCGVIVDIDSLPPAKQGQRGEVCVRGAAQTIGYLNKTEATKELIDDDGWIHTGDIGYIDDRGLLYVVDRLKELIKVNYMNQSLQVPPAELEGILISHHRIRDAAIVGIPDASHGELVRAFVVKSDENLTEKEVENLVADKLAEFKRITGGVVFVDAIPRSPAGKILRRVLRKINGA</sequence>
<dbReference type="Gene3D" id="3.40.50.980">
    <property type="match status" value="2"/>
</dbReference>
<dbReference type="InterPro" id="IPR000873">
    <property type="entry name" value="AMP-dep_synth/lig_dom"/>
</dbReference>
<dbReference type="Pfam" id="PF00501">
    <property type="entry name" value="AMP-binding"/>
    <property type="match status" value="1"/>
</dbReference>
<keyword evidence="4" id="KW-0576">Peroxisome</keyword>
<dbReference type="Pfam" id="PF13193">
    <property type="entry name" value="AMP-binding_C"/>
    <property type="match status" value="1"/>
</dbReference>
<reference evidence="6" key="1">
    <citation type="journal article" date="2008" name="Nat. Genet.">
        <title>The Pristionchus pacificus genome provides a unique perspective on nematode lifestyle and parasitism.</title>
        <authorList>
            <person name="Dieterich C."/>
            <person name="Clifton S.W."/>
            <person name="Schuster L.N."/>
            <person name="Chinwalla A."/>
            <person name="Delehaunty K."/>
            <person name="Dinkelacker I."/>
            <person name="Fulton L."/>
            <person name="Fulton R."/>
            <person name="Godfrey J."/>
            <person name="Minx P."/>
            <person name="Mitreva M."/>
            <person name="Roeseler W."/>
            <person name="Tian H."/>
            <person name="Witte H."/>
            <person name="Yang S.P."/>
            <person name="Wilson R.K."/>
            <person name="Sommer R.J."/>
        </authorList>
    </citation>
    <scope>NUCLEOTIDE SEQUENCE [LARGE SCALE GENOMIC DNA]</scope>
    <source>
        <strain evidence="6">PS312</strain>
    </source>
</reference>
<name>A0A2A6C493_PRIPA</name>
<evidence type="ECO:0000256" key="1">
    <source>
        <dbReference type="ARBA" id="ARBA00004275"/>
    </source>
</evidence>
<dbReference type="PANTHER" id="PTHR24096:SF149">
    <property type="entry name" value="AMP-BINDING DOMAIN-CONTAINING PROTEIN-RELATED"/>
    <property type="match status" value="1"/>
</dbReference>
<evidence type="ECO:0000313" key="5">
    <source>
        <dbReference type="EnsemblMetazoa" id="PPA13818.1"/>
    </source>
</evidence>
<accession>A0A8R1YF09</accession>
<dbReference type="SUPFAM" id="SSF56801">
    <property type="entry name" value="Acetyl-CoA synthetase-like"/>
    <property type="match status" value="1"/>
</dbReference>
<dbReference type="PROSITE" id="PS00455">
    <property type="entry name" value="AMP_BINDING"/>
    <property type="match status" value="1"/>
</dbReference>